<organism evidence="5">
    <name type="scientific">Scylla olivacea</name>
    <name type="common">Orange mud crab</name>
    <name type="synonym">Cancer olivacea</name>
    <dbReference type="NCBI Taxonomy" id="85551"/>
    <lineage>
        <taxon>Eukaryota</taxon>
        <taxon>Metazoa</taxon>
        <taxon>Ecdysozoa</taxon>
        <taxon>Arthropoda</taxon>
        <taxon>Crustacea</taxon>
        <taxon>Multicrustacea</taxon>
        <taxon>Malacostraca</taxon>
        <taxon>Eumalacostraca</taxon>
        <taxon>Eucarida</taxon>
        <taxon>Decapoda</taxon>
        <taxon>Pleocyemata</taxon>
        <taxon>Brachyura</taxon>
        <taxon>Eubrachyura</taxon>
        <taxon>Portunoidea</taxon>
        <taxon>Portunidae</taxon>
        <taxon>Portuninae</taxon>
        <taxon>Scylla</taxon>
    </lineage>
</organism>
<evidence type="ECO:0000256" key="2">
    <source>
        <dbReference type="ARBA" id="ARBA00023163"/>
    </source>
</evidence>
<dbReference type="PANTHER" id="PTHR24083">
    <property type="entry name" value="NUCLEAR HORMONE RECEPTOR"/>
    <property type="match status" value="1"/>
</dbReference>
<name>A0A0P4WG94_SCYOL</name>
<dbReference type="PRINTS" id="PR00398">
    <property type="entry name" value="STRDHORMONER"/>
</dbReference>
<dbReference type="SMART" id="SM00430">
    <property type="entry name" value="HOLI"/>
    <property type="match status" value="1"/>
</dbReference>
<evidence type="ECO:0000256" key="3">
    <source>
        <dbReference type="ARBA" id="ARBA00023170"/>
    </source>
</evidence>
<sequence length="275" mass="30033">MPEVPSVFTSHWCSLEKPWSLASLLASNPLLATAPSVPLPPPFLPPRPPPHLCLPPLKLHTSAFSTVRPNPHQFANSNQLREEIGVQVLGWLVRQARTSPFLTPLLHNDLLLLLTRAWPQLLLLHAAYWPLDLLLLLQNETKVDLKVSNNDGILPDMYKSEEAGQVSAALRMCRQYSLDSTELMLLSAVILLRSQPGLSTEGMLLISALQERAQATLGSHTASVCPSDPLRPSNLLLLVASLHCLPQQVVTNILIPSLASPQAASFVIATFLSTS</sequence>
<dbReference type="EMBL" id="GDRN01065128">
    <property type="protein sequence ID" value="JAI64731.1"/>
    <property type="molecule type" value="Transcribed_RNA"/>
</dbReference>
<reference evidence="5" key="1">
    <citation type="submission" date="2015-09" db="EMBL/GenBank/DDBJ databases">
        <title>Scylla olivacea transcriptome.</title>
        <authorList>
            <person name="Ikhwanuddin M."/>
        </authorList>
    </citation>
    <scope>NUCLEOTIDE SEQUENCE</scope>
</reference>
<dbReference type="InterPro" id="IPR050274">
    <property type="entry name" value="Nuclear_hormone_rcpt_NR2"/>
</dbReference>
<keyword evidence="3" id="KW-0675">Receptor</keyword>
<accession>A0A0P4WG94</accession>
<dbReference type="SUPFAM" id="SSF48508">
    <property type="entry name" value="Nuclear receptor ligand-binding domain"/>
    <property type="match status" value="1"/>
</dbReference>
<proteinExistence type="predicted"/>
<dbReference type="Gene3D" id="1.10.565.10">
    <property type="entry name" value="Retinoid X Receptor"/>
    <property type="match status" value="1"/>
</dbReference>
<dbReference type="InterPro" id="IPR000536">
    <property type="entry name" value="Nucl_hrmn_rcpt_lig-bd"/>
</dbReference>
<dbReference type="Pfam" id="PF00104">
    <property type="entry name" value="Hormone_recep"/>
    <property type="match status" value="1"/>
</dbReference>
<dbReference type="AlphaFoldDB" id="A0A0P4WG94"/>
<evidence type="ECO:0000259" key="4">
    <source>
        <dbReference type="PROSITE" id="PS51843"/>
    </source>
</evidence>
<keyword evidence="1" id="KW-0805">Transcription regulation</keyword>
<protein>
    <recommendedName>
        <fullName evidence="4">NR LBD domain-containing protein</fullName>
    </recommendedName>
</protein>
<keyword evidence="2" id="KW-0804">Transcription</keyword>
<evidence type="ECO:0000313" key="5">
    <source>
        <dbReference type="EMBL" id="JAI64731.1"/>
    </source>
</evidence>
<feature type="domain" description="NR LBD" evidence="4">
    <location>
        <begin position="48"/>
        <end position="275"/>
    </location>
</feature>
<dbReference type="InterPro" id="IPR035500">
    <property type="entry name" value="NHR-like_dom_sf"/>
</dbReference>
<dbReference type="InterPro" id="IPR001723">
    <property type="entry name" value="Nuclear_hrmn_rcpt"/>
</dbReference>
<dbReference type="PROSITE" id="PS51843">
    <property type="entry name" value="NR_LBD"/>
    <property type="match status" value="1"/>
</dbReference>
<evidence type="ECO:0000256" key="1">
    <source>
        <dbReference type="ARBA" id="ARBA00023015"/>
    </source>
</evidence>